<accession>A0A7J6WIZ2</accession>
<name>A0A7J6WIZ2_THATH</name>
<dbReference type="EMBL" id="JABWDY010015773">
    <property type="protein sequence ID" value="KAF5196590.1"/>
    <property type="molecule type" value="Genomic_DNA"/>
</dbReference>
<evidence type="ECO:0000313" key="1">
    <source>
        <dbReference type="EMBL" id="KAF5196590.1"/>
    </source>
</evidence>
<sequence>MVHCSYSADPVVHCLAMYNVDFDIDQYIAETNALLNSMPIFYSEEPEALEIDSFVSVDRDPEV</sequence>
<keyword evidence="2" id="KW-1185">Reference proteome</keyword>
<organism evidence="1 2">
    <name type="scientific">Thalictrum thalictroides</name>
    <name type="common">Rue-anemone</name>
    <name type="synonym">Anemone thalictroides</name>
    <dbReference type="NCBI Taxonomy" id="46969"/>
    <lineage>
        <taxon>Eukaryota</taxon>
        <taxon>Viridiplantae</taxon>
        <taxon>Streptophyta</taxon>
        <taxon>Embryophyta</taxon>
        <taxon>Tracheophyta</taxon>
        <taxon>Spermatophyta</taxon>
        <taxon>Magnoliopsida</taxon>
        <taxon>Ranunculales</taxon>
        <taxon>Ranunculaceae</taxon>
        <taxon>Thalictroideae</taxon>
        <taxon>Thalictrum</taxon>
    </lineage>
</organism>
<reference evidence="1 2" key="1">
    <citation type="submission" date="2020-06" db="EMBL/GenBank/DDBJ databases">
        <title>Transcriptomic and genomic resources for Thalictrum thalictroides and T. hernandezii: Facilitating candidate gene discovery in an emerging model plant lineage.</title>
        <authorList>
            <person name="Arias T."/>
            <person name="Riano-Pachon D.M."/>
            <person name="Di Stilio V.S."/>
        </authorList>
    </citation>
    <scope>NUCLEOTIDE SEQUENCE [LARGE SCALE GENOMIC DNA]</scope>
    <source>
        <strain evidence="2">cv. WT478/WT964</strain>
        <tissue evidence="1">Leaves</tissue>
    </source>
</reference>
<gene>
    <name evidence="1" type="ORF">FRX31_013823</name>
</gene>
<protein>
    <submittedName>
        <fullName evidence="1">Uncharacterized protein</fullName>
    </submittedName>
</protein>
<dbReference type="Proteomes" id="UP000554482">
    <property type="component" value="Unassembled WGS sequence"/>
</dbReference>
<evidence type="ECO:0000313" key="2">
    <source>
        <dbReference type="Proteomes" id="UP000554482"/>
    </source>
</evidence>
<proteinExistence type="predicted"/>
<dbReference type="AlphaFoldDB" id="A0A7J6WIZ2"/>
<comment type="caution">
    <text evidence="1">The sequence shown here is derived from an EMBL/GenBank/DDBJ whole genome shotgun (WGS) entry which is preliminary data.</text>
</comment>